<proteinExistence type="inferred from homology"/>
<evidence type="ECO:0000256" key="8">
    <source>
        <dbReference type="ARBA" id="ARBA00023065"/>
    </source>
</evidence>
<dbReference type="EMBL" id="JBHRSL010000028">
    <property type="protein sequence ID" value="MFC3053628.1"/>
    <property type="molecule type" value="Genomic_DNA"/>
</dbReference>
<keyword evidence="8 10" id="KW-0406">Ion transport</keyword>
<evidence type="ECO:0000256" key="10">
    <source>
        <dbReference type="PIRNR" id="PIRNR006247"/>
    </source>
</evidence>
<feature type="transmembrane region" description="Helical" evidence="11">
    <location>
        <begin position="396"/>
        <end position="418"/>
    </location>
</feature>
<feature type="transmembrane region" description="Helical" evidence="11">
    <location>
        <begin position="304"/>
        <end position="325"/>
    </location>
</feature>
<dbReference type="PANTHER" id="PTHR32024">
    <property type="entry name" value="TRK SYSTEM POTASSIUM UPTAKE PROTEIN TRKG-RELATED"/>
    <property type="match status" value="1"/>
</dbReference>
<feature type="transmembrane region" description="Helical" evidence="11">
    <location>
        <begin position="425"/>
        <end position="443"/>
    </location>
</feature>
<feature type="transmembrane region" description="Helical" evidence="11">
    <location>
        <begin position="237"/>
        <end position="261"/>
    </location>
</feature>
<organism evidence="12 13">
    <name type="scientific">Kordiimonas pumila</name>
    <dbReference type="NCBI Taxonomy" id="2161677"/>
    <lineage>
        <taxon>Bacteria</taxon>
        <taxon>Pseudomonadati</taxon>
        <taxon>Pseudomonadota</taxon>
        <taxon>Alphaproteobacteria</taxon>
        <taxon>Kordiimonadales</taxon>
        <taxon>Kordiimonadaceae</taxon>
        <taxon>Kordiimonas</taxon>
    </lineage>
</organism>
<reference evidence="13" key="1">
    <citation type="journal article" date="2019" name="Int. J. Syst. Evol. Microbiol.">
        <title>The Global Catalogue of Microorganisms (GCM) 10K type strain sequencing project: providing services to taxonomists for standard genome sequencing and annotation.</title>
        <authorList>
            <consortium name="The Broad Institute Genomics Platform"/>
            <consortium name="The Broad Institute Genome Sequencing Center for Infectious Disease"/>
            <person name="Wu L."/>
            <person name="Ma J."/>
        </authorList>
    </citation>
    <scope>NUCLEOTIDE SEQUENCE [LARGE SCALE GENOMIC DNA]</scope>
    <source>
        <strain evidence="13">KCTC 62164</strain>
    </source>
</reference>
<keyword evidence="9 10" id="KW-0472">Membrane</keyword>
<feature type="transmembrane region" description="Helical" evidence="11">
    <location>
        <begin position="141"/>
        <end position="161"/>
    </location>
</feature>
<comment type="subcellular location">
    <subcellularLocation>
        <location evidence="10">Cell inner membrane</location>
        <topology evidence="10">Multi-pass membrane protein</topology>
    </subcellularLocation>
    <subcellularLocation>
        <location evidence="1">Cell membrane</location>
        <topology evidence="1">Multi-pass membrane protein</topology>
    </subcellularLocation>
</comment>
<evidence type="ECO:0000256" key="3">
    <source>
        <dbReference type="ARBA" id="ARBA00022475"/>
    </source>
</evidence>
<evidence type="ECO:0000256" key="1">
    <source>
        <dbReference type="ARBA" id="ARBA00004651"/>
    </source>
</evidence>
<dbReference type="RefSeq" id="WP_194214548.1">
    <property type="nucleotide sequence ID" value="NZ_CP061205.1"/>
</dbReference>
<sequence>MKSTVSFRPLFHVLGILLVVLAGTMMIPATVEAYMTGTVPLEFLFSAAITGVLGVLFILAMRDNKSFSLDLKQAFLLTALSWVILPVFAALPLMGLGLETDAGLSYTDAVFETVSGLTTTGSTVITGLDQLLPGLLLWRSLLNWVGGIGIIVMAIILLPFLRIGGMQLFKTESSDQSEKIIPKSSDLVKKIVSVYLVLTSACALAYWLAGMTVFDAINHAMATLATGGYSTHDASFGYFGIPAQWVGIVFMMMGALPFIAFIKFSNGHRRAIVDDPQVRTFVRFMVLVIVASAVMLAVDKNINFFTALTYSAFNIVSIVTTTGFASTDYTLWGTGAVAGFFLLTMAGGCAGSTSGAIKTYRFQVLWTIMRAQLLKLNSPNRVIVLKYHGTKMPDELPVSVLAFLAAFFASIAIVTLLLAMMGLDFVTALSAAATAITNVGPGFGDIIGPSGNFASLPDAAKWLLSFTMLLGRLEIFTLFMLFDPHFWRT</sequence>
<feature type="transmembrane region" description="Helical" evidence="11">
    <location>
        <begin position="74"/>
        <end position="98"/>
    </location>
</feature>
<evidence type="ECO:0000313" key="13">
    <source>
        <dbReference type="Proteomes" id="UP001595444"/>
    </source>
</evidence>
<accession>A0ABV7D8T3</accession>
<keyword evidence="5 11" id="KW-0812">Transmembrane</keyword>
<dbReference type="PIRSF" id="PIRSF006247">
    <property type="entry name" value="TrkH"/>
    <property type="match status" value="1"/>
</dbReference>
<evidence type="ECO:0000256" key="6">
    <source>
        <dbReference type="ARBA" id="ARBA00022958"/>
    </source>
</evidence>
<keyword evidence="4 10" id="KW-0633">Potassium transport</keyword>
<feature type="transmembrane region" description="Helical" evidence="11">
    <location>
        <begin position="463"/>
        <end position="482"/>
    </location>
</feature>
<feature type="transmembrane region" description="Helical" evidence="11">
    <location>
        <begin position="192"/>
        <end position="217"/>
    </location>
</feature>
<dbReference type="Proteomes" id="UP001595444">
    <property type="component" value="Unassembled WGS sequence"/>
</dbReference>
<evidence type="ECO:0000256" key="11">
    <source>
        <dbReference type="SAM" id="Phobius"/>
    </source>
</evidence>
<gene>
    <name evidence="12" type="ORF">ACFOKA_17140</name>
</gene>
<feature type="transmembrane region" description="Helical" evidence="11">
    <location>
        <begin position="43"/>
        <end position="62"/>
    </location>
</feature>
<feature type="transmembrane region" description="Helical" evidence="11">
    <location>
        <begin position="337"/>
        <end position="357"/>
    </location>
</feature>
<keyword evidence="3 10" id="KW-1003">Cell membrane</keyword>
<keyword evidence="10" id="KW-0997">Cell inner membrane</keyword>
<evidence type="ECO:0000256" key="7">
    <source>
        <dbReference type="ARBA" id="ARBA00022989"/>
    </source>
</evidence>
<comment type="function">
    <text evidence="10">Low-affinity potassium transport system. Interacts with Trk system potassium uptake protein TrkA.</text>
</comment>
<evidence type="ECO:0000256" key="9">
    <source>
        <dbReference type="ARBA" id="ARBA00023136"/>
    </source>
</evidence>
<dbReference type="InterPro" id="IPR004772">
    <property type="entry name" value="TrkH"/>
</dbReference>
<name>A0ABV7D8T3_9PROT</name>
<dbReference type="InterPro" id="IPR003445">
    <property type="entry name" value="Cat_transpt"/>
</dbReference>
<keyword evidence="7 11" id="KW-1133">Transmembrane helix</keyword>
<evidence type="ECO:0000313" key="12">
    <source>
        <dbReference type="EMBL" id="MFC3053628.1"/>
    </source>
</evidence>
<keyword evidence="13" id="KW-1185">Reference proteome</keyword>
<keyword evidence="2 10" id="KW-0813">Transport</keyword>
<evidence type="ECO:0000256" key="5">
    <source>
        <dbReference type="ARBA" id="ARBA00022692"/>
    </source>
</evidence>
<comment type="caution">
    <text evidence="12">The sequence shown here is derived from an EMBL/GenBank/DDBJ whole genome shotgun (WGS) entry which is preliminary data.</text>
</comment>
<feature type="transmembrane region" description="Helical" evidence="11">
    <location>
        <begin position="281"/>
        <end position="298"/>
    </location>
</feature>
<keyword evidence="6 10" id="KW-0630">Potassium</keyword>
<dbReference type="Pfam" id="PF02386">
    <property type="entry name" value="TrkH"/>
    <property type="match status" value="1"/>
</dbReference>
<dbReference type="PANTHER" id="PTHR32024:SF3">
    <property type="entry name" value="TRK SYSTEM POTASSIUM UPTAKE PROTEIN"/>
    <property type="match status" value="1"/>
</dbReference>
<comment type="similarity">
    <text evidence="10">Belongs to the TrkH potassium transport family.</text>
</comment>
<protein>
    <recommendedName>
        <fullName evidence="10">Trk system potassium uptake protein</fullName>
    </recommendedName>
</protein>
<evidence type="ECO:0000256" key="4">
    <source>
        <dbReference type="ARBA" id="ARBA00022538"/>
    </source>
</evidence>
<evidence type="ECO:0000256" key="2">
    <source>
        <dbReference type="ARBA" id="ARBA00022448"/>
    </source>
</evidence>